<accession>A0ABW6BGJ2</accession>
<sequence>MCRCIDEYLEFAKTSLKTNTYKVYEDRLNIFKGYLLDEGIDHKRIDQISKDNIFNFVTSYKVNRGWENKTYNHYLQAINTFLQFFMDNKDGYIAENVCAKIKRPEVYKKGNTPFNNVIFRDLLDCLKDQDPYLYQFSRFIYYSCMRPDAELRLLRICDIDLYRRVILVPSENSKKKKTQYIPIDDEFLEIIMEMNLDWFNKTDYVFTTSGMPEPKPAYESYFRKRFIPLKKSLGINNGETLYSFKHTRCIHLVEDGEKLHNIIKLTRHKTLAELMDYLKDMGVILGDEIKFKSRSI</sequence>
<name>A0ABW6BGJ2_9SPHI</name>
<evidence type="ECO:0000256" key="2">
    <source>
        <dbReference type="ARBA" id="ARBA00023125"/>
    </source>
</evidence>
<evidence type="ECO:0000259" key="6">
    <source>
        <dbReference type="PROSITE" id="PS51900"/>
    </source>
</evidence>
<dbReference type="SUPFAM" id="SSF56349">
    <property type="entry name" value="DNA breaking-rejoining enzymes"/>
    <property type="match status" value="1"/>
</dbReference>
<evidence type="ECO:0000256" key="4">
    <source>
        <dbReference type="PROSITE-ProRule" id="PRU01248"/>
    </source>
</evidence>
<dbReference type="PROSITE" id="PS51898">
    <property type="entry name" value="TYR_RECOMBINASE"/>
    <property type="match status" value="1"/>
</dbReference>
<dbReference type="Gene3D" id="1.10.443.10">
    <property type="entry name" value="Intergrase catalytic core"/>
    <property type="match status" value="1"/>
</dbReference>
<keyword evidence="1" id="KW-0229">DNA integration</keyword>
<feature type="domain" description="Tyr recombinase" evidence="5">
    <location>
        <begin position="109"/>
        <end position="290"/>
    </location>
</feature>
<dbReference type="InterPro" id="IPR002104">
    <property type="entry name" value="Integrase_catalytic"/>
</dbReference>
<dbReference type="Proteomes" id="UP001597525">
    <property type="component" value="Unassembled WGS sequence"/>
</dbReference>
<dbReference type="PANTHER" id="PTHR30349">
    <property type="entry name" value="PHAGE INTEGRASE-RELATED"/>
    <property type="match status" value="1"/>
</dbReference>
<dbReference type="RefSeq" id="WP_320185206.1">
    <property type="nucleotide sequence ID" value="NZ_CP138332.1"/>
</dbReference>
<proteinExistence type="predicted"/>
<dbReference type="InterPro" id="IPR010998">
    <property type="entry name" value="Integrase_recombinase_N"/>
</dbReference>
<evidence type="ECO:0000259" key="5">
    <source>
        <dbReference type="PROSITE" id="PS51898"/>
    </source>
</evidence>
<evidence type="ECO:0000313" key="7">
    <source>
        <dbReference type="EMBL" id="MFD2968541.1"/>
    </source>
</evidence>
<protein>
    <submittedName>
        <fullName evidence="7">Tyrosine-type recombinase/integrase</fullName>
    </submittedName>
</protein>
<dbReference type="InterPro" id="IPR013762">
    <property type="entry name" value="Integrase-like_cat_sf"/>
</dbReference>
<dbReference type="InterPro" id="IPR044068">
    <property type="entry name" value="CB"/>
</dbReference>
<dbReference type="PROSITE" id="PS51900">
    <property type="entry name" value="CB"/>
    <property type="match status" value="1"/>
</dbReference>
<gene>
    <name evidence="7" type="ORF">ACFS7Y_14170</name>
</gene>
<reference evidence="8" key="1">
    <citation type="journal article" date="2019" name="Int. J. Syst. Evol. Microbiol.">
        <title>The Global Catalogue of Microorganisms (GCM) 10K type strain sequencing project: providing services to taxonomists for standard genome sequencing and annotation.</title>
        <authorList>
            <consortium name="The Broad Institute Genomics Platform"/>
            <consortium name="The Broad Institute Genome Sequencing Center for Infectious Disease"/>
            <person name="Wu L."/>
            <person name="Ma J."/>
        </authorList>
    </citation>
    <scope>NUCLEOTIDE SEQUENCE [LARGE SCALE GENOMIC DNA]</scope>
    <source>
        <strain evidence="8">KCTC 22814</strain>
    </source>
</reference>
<dbReference type="Pfam" id="PF02899">
    <property type="entry name" value="Phage_int_SAM_1"/>
    <property type="match status" value="1"/>
</dbReference>
<keyword evidence="8" id="KW-1185">Reference proteome</keyword>
<comment type="caution">
    <text evidence="7">The sequence shown here is derived from an EMBL/GenBank/DDBJ whole genome shotgun (WGS) entry which is preliminary data.</text>
</comment>
<evidence type="ECO:0000256" key="1">
    <source>
        <dbReference type="ARBA" id="ARBA00022908"/>
    </source>
</evidence>
<keyword evidence="2 4" id="KW-0238">DNA-binding</keyword>
<dbReference type="EMBL" id="JBHUPB010000009">
    <property type="protein sequence ID" value="MFD2968541.1"/>
    <property type="molecule type" value="Genomic_DNA"/>
</dbReference>
<dbReference type="Gene3D" id="1.10.150.130">
    <property type="match status" value="1"/>
</dbReference>
<dbReference type="InterPro" id="IPR011010">
    <property type="entry name" value="DNA_brk_join_enz"/>
</dbReference>
<keyword evidence="3" id="KW-0233">DNA recombination</keyword>
<dbReference type="Pfam" id="PF00589">
    <property type="entry name" value="Phage_integrase"/>
    <property type="match status" value="1"/>
</dbReference>
<dbReference type="InterPro" id="IPR050090">
    <property type="entry name" value="Tyrosine_recombinase_XerCD"/>
</dbReference>
<feature type="domain" description="Core-binding (CB)" evidence="6">
    <location>
        <begin position="1"/>
        <end position="86"/>
    </location>
</feature>
<dbReference type="InterPro" id="IPR004107">
    <property type="entry name" value="Integrase_SAM-like_N"/>
</dbReference>
<organism evidence="7 8">
    <name type="scientific">Sphingobacterium bambusae</name>
    <dbReference type="NCBI Taxonomy" id="662858"/>
    <lineage>
        <taxon>Bacteria</taxon>
        <taxon>Pseudomonadati</taxon>
        <taxon>Bacteroidota</taxon>
        <taxon>Sphingobacteriia</taxon>
        <taxon>Sphingobacteriales</taxon>
        <taxon>Sphingobacteriaceae</taxon>
        <taxon>Sphingobacterium</taxon>
    </lineage>
</organism>
<evidence type="ECO:0000313" key="8">
    <source>
        <dbReference type="Proteomes" id="UP001597525"/>
    </source>
</evidence>
<evidence type="ECO:0000256" key="3">
    <source>
        <dbReference type="ARBA" id="ARBA00023172"/>
    </source>
</evidence>